<dbReference type="AlphaFoldDB" id="A0A2P2NSN4"/>
<reference evidence="1" key="1">
    <citation type="submission" date="2018-02" db="EMBL/GenBank/DDBJ databases">
        <title>Rhizophora mucronata_Transcriptome.</title>
        <authorList>
            <person name="Meera S.P."/>
            <person name="Sreeshan A."/>
            <person name="Augustine A."/>
        </authorList>
    </citation>
    <scope>NUCLEOTIDE SEQUENCE</scope>
    <source>
        <tissue evidence="1">Leaf</tissue>
    </source>
</reference>
<accession>A0A2P2NSN4</accession>
<proteinExistence type="predicted"/>
<evidence type="ECO:0000313" key="1">
    <source>
        <dbReference type="EMBL" id="MBX45455.1"/>
    </source>
</evidence>
<organism evidence="1">
    <name type="scientific">Rhizophora mucronata</name>
    <name type="common">Asiatic mangrove</name>
    <dbReference type="NCBI Taxonomy" id="61149"/>
    <lineage>
        <taxon>Eukaryota</taxon>
        <taxon>Viridiplantae</taxon>
        <taxon>Streptophyta</taxon>
        <taxon>Embryophyta</taxon>
        <taxon>Tracheophyta</taxon>
        <taxon>Spermatophyta</taxon>
        <taxon>Magnoliopsida</taxon>
        <taxon>eudicotyledons</taxon>
        <taxon>Gunneridae</taxon>
        <taxon>Pentapetalae</taxon>
        <taxon>rosids</taxon>
        <taxon>fabids</taxon>
        <taxon>Malpighiales</taxon>
        <taxon>Rhizophoraceae</taxon>
        <taxon>Rhizophora</taxon>
    </lineage>
</organism>
<sequence length="19" mass="2095">MSTADSLSFWAVLLQVCSH</sequence>
<name>A0A2P2NSN4_RHIMU</name>
<dbReference type="EMBL" id="GGEC01064971">
    <property type="protein sequence ID" value="MBX45455.1"/>
    <property type="molecule type" value="Transcribed_RNA"/>
</dbReference>
<protein>
    <submittedName>
        <fullName evidence="1">Uncharacterized protein</fullName>
    </submittedName>
</protein>